<evidence type="ECO:0000256" key="2">
    <source>
        <dbReference type="SAM" id="Phobius"/>
    </source>
</evidence>
<dbReference type="AlphaFoldDB" id="A0A1E1K8P1"/>
<feature type="region of interest" description="Disordered" evidence="1">
    <location>
        <begin position="1"/>
        <end position="104"/>
    </location>
</feature>
<accession>A0A1E1K8P1</accession>
<feature type="compositionally biased region" description="Polar residues" evidence="1">
    <location>
        <begin position="214"/>
        <end position="226"/>
    </location>
</feature>
<comment type="caution">
    <text evidence="3">The sequence shown here is derived from an EMBL/GenBank/DDBJ whole genome shotgun (WGS) entry which is preliminary data.</text>
</comment>
<keyword evidence="2" id="KW-0472">Membrane</keyword>
<dbReference type="InterPro" id="IPR029164">
    <property type="entry name" value="PIG-Y"/>
</dbReference>
<evidence type="ECO:0000313" key="4">
    <source>
        <dbReference type="Proteomes" id="UP000178129"/>
    </source>
</evidence>
<feature type="transmembrane region" description="Helical" evidence="2">
    <location>
        <begin position="263"/>
        <end position="291"/>
    </location>
</feature>
<feature type="compositionally biased region" description="Basic and acidic residues" evidence="1">
    <location>
        <begin position="42"/>
        <end position="51"/>
    </location>
</feature>
<keyword evidence="2" id="KW-1133">Transmembrane helix</keyword>
<proteinExistence type="predicted"/>
<dbReference type="Proteomes" id="UP000178129">
    <property type="component" value="Unassembled WGS sequence"/>
</dbReference>
<organism evidence="3 4">
    <name type="scientific">Rhynchosporium graminicola</name>
    <dbReference type="NCBI Taxonomy" id="2792576"/>
    <lineage>
        <taxon>Eukaryota</taxon>
        <taxon>Fungi</taxon>
        <taxon>Dikarya</taxon>
        <taxon>Ascomycota</taxon>
        <taxon>Pezizomycotina</taxon>
        <taxon>Leotiomycetes</taxon>
        <taxon>Helotiales</taxon>
        <taxon>Ploettnerulaceae</taxon>
        <taxon>Rhynchosporium</taxon>
    </lineage>
</organism>
<gene>
    <name evidence="3" type="ORF">RCO7_10106</name>
</gene>
<protein>
    <submittedName>
        <fullName evidence="3">Uncharacterized protein</fullName>
    </submittedName>
</protein>
<dbReference type="InParanoid" id="A0A1E1K8P1"/>
<dbReference type="PANTHER" id="PTHR39400:SF1">
    <property type="entry name" value="PIG-P DOMAIN-CONTAINING PROTEIN"/>
    <property type="match status" value="1"/>
</dbReference>
<evidence type="ECO:0000313" key="3">
    <source>
        <dbReference type="EMBL" id="CZS94447.1"/>
    </source>
</evidence>
<keyword evidence="4" id="KW-1185">Reference proteome</keyword>
<dbReference type="EMBL" id="FJUW01000008">
    <property type="protein sequence ID" value="CZS94447.1"/>
    <property type="molecule type" value="Genomic_DNA"/>
</dbReference>
<reference evidence="4" key="1">
    <citation type="submission" date="2016-03" db="EMBL/GenBank/DDBJ databases">
        <authorList>
            <person name="Ploux O."/>
        </authorList>
    </citation>
    <scope>NUCLEOTIDE SEQUENCE [LARGE SCALE GENOMIC DNA]</scope>
    <source>
        <strain evidence="4">UK7</strain>
    </source>
</reference>
<feature type="transmembrane region" description="Helical" evidence="2">
    <location>
        <begin position="311"/>
        <end position="335"/>
    </location>
</feature>
<feature type="region of interest" description="Disordered" evidence="1">
    <location>
        <begin position="214"/>
        <end position="241"/>
    </location>
</feature>
<sequence length="348" mass="37835">MDPKSAPKDSLVTQPREQENPSGHKRSLSGNILSKLSFLRASADDNQDHDGAGPSSEYDGEISPKKSGRAMAVAVQQQKTRRRKGSLRKAALLGRGAQREKKELRASPLENDLDLAYGIDGTISPTSTEKSHWNSGLGLGLSDTAPRPSIEGYASRSNDILLSSITTLPMGTEDRAPTATSPTLTYTSTDEDDILSIRNHGILAARPGTMMSSASDSYFSPGSGSLTRRRSGNREKSPLSLGGLAASPLPVHDDEWDYAETEWWGWVVLIVTWIVFVTGMGSCLGVWSWAWDVGETPYAPPELEDDPTLPIVGYYPALIILTSVMAWVWVVVAWVGMKYFRHAKISGD</sequence>
<dbReference type="Pfam" id="PF15159">
    <property type="entry name" value="PIG-Y"/>
    <property type="match status" value="1"/>
</dbReference>
<dbReference type="PANTHER" id="PTHR39400">
    <property type="entry name" value="YALI0E29227P"/>
    <property type="match status" value="1"/>
</dbReference>
<name>A0A1E1K8P1_9HELO</name>
<keyword evidence="2" id="KW-0812">Transmembrane</keyword>
<dbReference type="STRING" id="914237.A0A1E1K8P1"/>
<evidence type="ECO:0000256" key="1">
    <source>
        <dbReference type="SAM" id="MobiDB-lite"/>
    </source>
</evidence>